<evidence type="ECO:0000256" key="9">
    <source>
        <dbReference type="ARBA" id="ARBA00023098"/>
    </source>
</evidence>
<dbReference type="Gene3D" id="3.40.50.10330">
    <property type="entry name" value="Probable inorganic polyphosphate/atp-NAD kinase, domain 1"/>
    <property type="match status" value="1"/>
</dbReference>
<evidence type="ECO:0000256" key="2">
    <source>
        <dbReference type="ARBA" id="ARBA00022516"/>
    </source>
</evidence>
<evidence type="ECO:0000313" key="13">
    <source>
        <dbReference type="EMBL" id="WGS64714.1"/>
    </source>
</evidence>
<dbReference type="PANTHER" id="PTHR12358:SF106">
    <property type="entry name" value="LIPID KINASE YEGS"/>
    <property type="match status" value="1"/>
</dbReference>
<evidence type="ECO:0000256" key="1">
    <source>
        <dbReference type="ARBA" id="ARBA00001946"/>
    </source>
</evidence>
<dbReference type="SUPFAM" id="SSF111331">
    <property type="entry name" value="NAD kinase/diacylglycerol kinase-like"/>
    <property type="match status" value="1"/>
</dbReference>
<dbReference type="PROSITE" id="PS50146">
    <property type="entry name" value="DAGK"/>
    <property type="match status" value="1"/>
</dbReference>
<dbReference type="RefSeq" id="WP_280998567.1">
    <property type="nucleotide sequence ID" value="NZ_CP069362.1"/>
</dbReference>
<dbReference type="Gene3D" id="2.60.200.40">
    <property type="match status" value="1"/>
</dbReference>
<dbReference type="InterPro" id="IPR005218">
    <property type="entry name" value="Diacylglycerol/lipid_kinase"/>
</dbReference>
<keyword evidence="5" id="KW-0547">Nucleotide-binding</keyword>
<keyword evidence="3" id="KW-0808">Transferase</keyword>
<feature type="domain" description="DAGKc" evidence="12">
    <location>
        <begin position="1"/>
        <end position="134"/>
    </location>
</feature>
<dbReference type="Pfam" id="PF19279">
    <property type="entry name" value="YegS_C"/>
    <property type="match status" value="1"/>
</dbReference>
<comment type="cofactor">
    <cofactor evidence="1">
        <name>Mg(2+)</name>
        <dbReference type="ChEBI" id="CHEBI:18420"/>
    </cofactor>
</comment>
<dbReference type="InterPro" id="IPR016064">
    <property type="entry name" value="NAD/diacylglycerol_kinase_sf"/>
</dbReference>
<proteinExistence type="predicted"/>
<evidence type="ECO:0000256" key="5">
    <source>
        <dbReference type="ARBA" id="ARBA00022741"/>
    </source>
</evidence>
<keyword evidence="6 13" id="KW-0418">Kinase</keyword>
<dbReference type="InterPro" id="IPR045540">
    <property type="entry name" value="YegS/DAGK_C"/>
</dbReference>
<dbReference type="PANTHER" id="PTHR12358">
    <property type="entry name" value="SPHINGOSINE KINASE"/>
    <property type="match status" value="1"/>
</dbReference>
<evidence type="ECO:0000313" key="14">
    <source>
        <dbReference type="Proteomes" id="UP001232493"/>
    </source>
</evidence>
<keyword evidence="8" id="KW-0460">Magnesium</keyword>
<dbReference type="GO" id="GO:0016301">
    <property type="term" value="F:kinase activity"/>
    <property type="evidence" value="ECO:0007669"/>
    <property type="project" value="UniProtKB-KW"/>
</dbReference>
<keyword evidence="9" id="KW-0443">Lipid metabolism</keyword>
<evidence type="ECO:0000256" key="7">
    <source>
        <dbReference type="ARBA" id="ARBA00022840"/>
    </source>
</evidence>
<dbReference type="NCBIfam" id="TIGR00147">
    <property type="entry name" value="YegS/Rv2252/BmrU family lipid kinase"/>
    <property type="match status" value="1"/>
</dbReference>
<gene>
    <name evidence="13" type="ORF">JRV97_10185</name>
</gene>
<keyword evidence="11" id="KW-1208">Phospholipid metabolism</keyword>
<organism evidence="13 14">
    <name type="scientific">Marinitoga aeolica</name>
    <dbReference type="NCBI Taxonomy" id="2809031"/>
    <lineage>
        <taxon>Bacteria</taxon>
        <taxon>Thermotogati</taxon>
        <taxon>Thermotogota</taxon>
        <taxon>Thermotogae</taxon>
        <taxon>Petrotogales</taxon>
        <taxon>Petrotogaceae</taxon>
        <taxon>Marinitoga</taxon>
    </lineage>
</organism>
<evidence type="ECO:0000256" key="8">
    <source>
        <dbReference type="ARBA" id="ARBA00022842"/>
    </source>
</evidence>
<dbReference type="InterPro" id="IPR017438">
    <property type="entry name" value="ATP-NAD_kinase_N"/>
</dbReference>
<evidence type="ECO:0000256" key="4">
    <source>
        <dbReference type="ARBA" id="ARBA00022723"/>
    </source>
</evidence>
<evidence type="ECO:0000256" key="10">
    <source>
        <dbReference type="ARBA" id="ARBA00023209"/>
    </source>
</evidence>
<evidence type="ECO:0000256" key="6">
    <source>
        <dbReference type="ARBA" id="ARBA00022777"/>
    </source>
</evidence>
<protein>
    <submittedName>
        <fullName evidence="13">Diacylglycerol kinase family lipid kinase</fullName>
    </submittedName>
</protein>
<keyword evidence="7" id="KW-0067">ATP-binding</keyword>
<dbReference type="InterPro" id="IPR050187">
    <property type="entry name" value="Lipid_Phosphate_FormReg"/>
</dbReference>
<dbReference type="SMART" id="SM00046">
    <property type="entry name" value="DAGKc"/>
    <property type="match status" value="1"/>
</dbReference>
<dbReference type="InterPro" id="IPR001206">
    <property type="entry name" value="Diacylglycerol_kinase_cat_dom"/>
</dbReference>
<dbReference type="Pfam" id="PF00781">
    <property type="entry name" value="DAGK_cat"/>
    <property type="match status" value="1"/>
</dbReference>
<dbReference type="EMBL" id="CP069362">
    <property type="protein sequence ID" value="WGS64714.1"/>
    <property type="molecule type" value="Genomic_DNA"/>
</dbReference>
<evidence type="ECO:0000256" key="3">
    <source>
        <dbReference type="ARBA" id="ARBA00022679"/>
    </source>
</evidence>
<keyword evidence="10" id="KW-0594">Phospholipid biosynthesis</keyword>
<evidence type="ECO:0000259" key="12">
    <source>
        <dbReference type="PROSITE" id="PS50146"/>
    </source>
</evidence>
<evidence type="ECO:0000256" key="11">
    <source>
        <dbReference type="ARBA" id="ARBA00023264"/>
    </source>
</evidence>
<name>A0ABY8PPZ9_9BACT</name>
<reference evidence="13 14" key="1">
    <citation type="submission" date="2021-02" db="EMBL/GenBank/DDBJ databases">
        <title>Characterization of Marinitoga sp. nov. str. BP5-C20A.</title>
        <authorList>
            <person name="Erauso G."/>
            <person name="Postec A."/>
        </authorList>
    </citation>
    <scope>NUCLEOTIDE SEQUENCE [LARGE SCALE GENOMIC DNA]</scope>
    <source>
        <strain evidence="13 14">BP5-C20A</strain>
    </source>
</reference>
<keyword evidence="4" id="KW-0479">Metal-binding</keyword>
<keyword evidence="2" id="KW-0444">Lipid biosynthesis</keyword>
<accession>A0ABY8PPZ9</accession>
<keyword evidence="14" id="KW-1185">Reference proteome</keyword>
<dbReference type="Proteomes" id="UP001232493">
    <property type="component" value="Chromosome"/>
</dbReference>
<sequence length="307" mass="34861">MKEYFLIVNPHSSGAKAIKLWPNIKETLEKEGFKFEYEFTKGKMDAYNITIDAIKKGYRKIIAVGGDGTANEIINGIFNQNYVDTKDIVVGVIPTGTGNDWGKTIGIPNDYLQAINIINKGNIFTQDIGKVLYYENNEKKERYFINIAGMFFDAVVTKNTNKSKDKNKSGTFSYLLNLLTTLFKYKSQKAEINIDGKIIKEKIFTMAVGICKYSGGGMKMLPNAIPNDGYFDITLVKEVPKFQVIRNIKKIFDGTFVNLKWVKQFKAKNVKLTSKDKIYLEVDGENLGYSPFEFEILENALNVFWEG</sequence>